<dbReference type="GO" id="GO:0005869">
    <property type="term" value="C:dynactin complex"/>
    <property type="evidence" value="ECO:0007669"/>
    <property type="project" value="InterPro"/>
</dbReference>
<feature type="coiled-coil region" evidence="3">
    <location>
        <begin position="356"/>
        <end position="412"/>
    </location>
</feature>
<comment type="caution">
    <text evidence="5">The sequence shown here is derived from an EMBL/GenBank/DDBJ whole genome shotgun (WGS) entry which is preliminary data.</text>
</comment>
<evidence type="ECO:0000313" key="6">
    <source>
        <dbReference type="Proteomes" id="UP000241769"/>
    </source>
</evidence>
<dbReference type="FunCoup" id="A0A2P6N601">
    <property type="interactions" value="332"/>
</dbReference>
<dbReference type="OrthoDB" id="4977at2759"/>
<dbReference type="GO" id="GO:0007017">
    <property type="term" value="P:microtubule-based process"/>
    <property type="evidence" value="ECO:0007669"/>
    <property type="project" value="InterPro"/>
</dbReference>
<dbReference type="GO" id="GO:0005737">
    <property type="term" value="C:cytoplasm"/>
    <property type="evidence" value="ECO:0007669"/>
    <property type="project" value="UniProtKB-SubCell"/>
</dbReference>
<evidence type="ECO:0000256" key="1">
    <source>
        <dbReference type="ARBA" id="ARBA00004496"/>
    </source>
</evidence>
<feature type="region of interest" description="Disordered" evidence="4">
    <location>
        <begin position="1"/>
        <end position="42"/>
    </location>
</feature>
<comment type="subcellular location">
    <subcellularLocation>
        <location evidence="1">Cytoplasm</location>
    </subcellularLocation>
</comment>
<gene>
    <name evidence="5" type="ORF">PROFUN_12924</name>
</gene>
<keyword evidence="2" id="KW-0963">Cytoplasm</keyword>
<dbReference type="InterPro" id="IPR028133">
    <property type="entry name" value="Dynamitin"/>
</dbReference>
<proteinExistence type="predicted"/>
<evidence type="ECO:0000256" key="3">
    <source>
        <dbReference type="SAM" id="Coils"/>
    </source>
</evidence>
<protein>
    <submittedName>
        <fullName evidence="5">Dynactin 50 kDa subunit</fullName>
    </submittedName>
</protein>
<evidence type="ECO:0000256" key="4">
    <source>
        <dbReference type="SAM" id="MobiDB-lite"/>
    </source>
</evidence>
<keyword evidence="6" id="KW-1185">Reference proteome</keyword>
<dbReference type="STRING" id="1890364.A0A2P6N601"/>
<dbReference type="AlphaFoldDB" id="A0A2P6N601"/>
<evidence type="ECO:0000313" key="5">
    <source>
        <dbReference type="EMBL" id="PRP79374.1"/>
    </source>
</evidence>
<organism evidence="5 6">
    <name type="scientific">Planoprotostelium fungivorum</name>
    <dbReference type="NCBI Taxonomy" id="1890364"/>
    <lineage>
        <taxon>Eukaryota</taxon>
        <taxon>Amoebozoa</taxon>
        <taxon>Evosea</taxon>
        <taxon>Variosea</taxon>
        <taxon>Cavosteliida</taxon>
        <taxon>Cavosteliaceae</taxon>
        <taxon>Planoprotostelium</taxon>
    </lineage>
</organism>
<dbReference type="Proteomes" id="UP000241769">
    <property type="component" value="Unassembled WGS sequence"/>
</dbReference>
<accession>A0A2P6N601</accession>
<dbReference type="EMBL" id="MDYQ01000186">
    <property type="protein sequence ID" value="PRP79374.1"/>
    <property type="molecule type" value="Genomic_DNA"/>
</dbReference>
<evidence type="ECO:0000256" key="2">
    <source>
        <dbReference type="ARBA" id="ARBA00022490"/>
    </source>
</evidence>
<reference evidence="5 6" key="1">
    <citation type="journal article" date="2018" name="Genome Biol. Evol.">
        <title>Multiple Roots of Fruiting Body Formation in Amoebozoa.</title>
        <authorList>
            <person name="Hillmann F."/>
            <person name="Forbes G."/>
            <person name="Novohradska S."/>
            <person name="Ferling I."/>
            <person name="Riege K."/>
            <person name="Groth M."/>
            <person name="Westermann M."/>
            <person name="Marz M."/>
            <person name="Spaller T."/>
            <person name="Winckler T."/>
            <person name="Schaap P."/>
            <person name="Glockner G."/>
        </authorList>
    </citation>
    <scope>NUCLEOTIDE SEQUENCE [LARGE SCALE GENOMIC DNA]</scope>
    <source>
        <strain evidence="5 6">Jena</strain>
    </source>
</reference>
<dbReference type="PANTHER" id="PTHR15346">
    <property type="entry name" value="DYNACTIN SUBUNIT"/>
    <property type="match status" value="1"/>
</dbReference>
<name>A0A2P6N601_9EUKA</name>
<dbReference type="Pfam" id="PF04912">
    <property type="entry name" value="Dynamitin"/>
    <property type="match status" value="1"/>
</dbReference>
<dbReference type="InParanoid" id="A0A2P6N601"/>
<sequence length="414" mass="46745">MEDAPPPTPRGGGRLLNIDRSGPDVFETPDVPDINYSNDQSNQVPEHLKENIDGDRVALSEAAAFETDYSESLVTVRRNRQREEKGRDEYEVGSIERNETPLQKFNRLQYEITSFVEEINNRKAKEGGEEKASKGSSALSTEIKLLQQQLAGLLKDDQAARIIDAKNDARQSETLQNAMSEKLIQQLSSVVTNINTSDAKPVQEQSGQASGLTYELYCTPQHNKAKEISKVADLEKRISDLEKLLGARSSAMNQPILDVVQQMKERLTVLSTPESLENLTKSLKPVTQEMESILDKRKSYSNVAPAIHEQKINELFDLTKKWDTFSQQLPSIVQRLQSLKALHEQSVSFVGSVSQIEAQQEEIKNLVKYNNELSNKLDENFRGNMETIQKNVASLEKRYEDMRKKLEAVGMETF</sequence>
<keyword evidence="3" id="KW-0175">Coiled coil</keyword>